<organism evidence="1 2">
    <name type="scientific">Enterococcus avium</name>
    <name type="common">Streptococcus avium</name>
    <dbReference type="NCBI Taxonomy" id="33945"/>
    <lineage>
        <taxon>Bacteria</taxon>
        <taxon>Bacillati</taxon>
        <taxon>Bacillota</taxon>
        <taxon>Bacilli</taxon>
        <taxon>Lactobacillales</taxon>
        <taxon>Enterococcaceae</taxon>
        <taxon>Enterococcus</taxon>
    </lineage>
</organism>
<name>A0ABD5F4J5_ENTAV</name>
<dbReference type="AlphaFoldDB" id="A0ABD5F4J5"/>
<reference evidence="1 2" key="1">
    <citation type="submission" date="2023-03" db="EMBL/GenBank/DDBJ databases">
        <authorList>
            <person name="Shen W."/>
            <person name="Cai J."/>
        </authorList>
    </citation>
    <scope>NUCLEOTIDE SEQUENCE [LARGE SCALE GENOMIC DNA]</scope>
    <source>
        <strain evidence="1 2">Y2</strain>
    </source>
</reference>
<dbReference type="RefSeq" id="WP_311924182.1">
    <property type="nucleotide sequence ID" value="NZ_JARPWV010000038.1"/>
</dbReference>
<gene>
    <name evidence="1" type="ORF">P7D79_03725</name>
</gene>
<proteinExistence type="predicted"/>
<sequence length="522" mass="58512">MKVVSCDAGKTEVSPKMYNACTFEIIDKWDPKQHAKTCDTMFYLRDGTGAYVWDCDQWIFLDFSGYTAPDWNAKENQQGYIKNKPFEKLGEFLEVSSDGVLSVNITPADIGAATKEDLTSHVNDKENPHEVTAGQTGAYTKAESDANVIYQVIGKEKAEITFRLDAKSEFVKVSSVGYTTLLSPTNVSWTPLTEEQLNNLSSLDGSLYSARDVAANYMKQLKYDCDILGFFKSLLGEKFFTIRGATTDSQKVEVLESLITDFTSNVYGYGSGGGINKLTHRNWNGTWTVSDSTAANEVTRIGQIIESTDTNWKKLINGGKISVLSNSEPTISPNYSTVNIDYLCLDVTIELSANEHFEYMIAAYHRENPPEWSDVTEKPFSSINPNQFIAENDILTIKDGILPNPNVFEETYNLNLGQGYISVKQKFGIVQLTLVITDAVYQPNTKIYENGDIDSLMNQLFNTTRLDRINVYDFQNKTAPNIDSYLIEFSNYGIVFVGDSEVTFRDTEMAMLTFTMIPNNEL</sequence>
<dbReference type="Proteomes" id="UP001264335">
    <property type="component" value="Unassembled WGS sequence"/>
</dbReference>
<accession>A0ABD5F4J5</accession>
<dbReference type="EMBL" id="JARPWY010000006">
    <property type="protein sequence ID" value="MDT2513339.1"/>
    <property type="molecule type" value="Genomic_DNA"/>
</dbReference>
<evidence type="ECO:0000313" key="1">
    <source>
        <dbReference type="EMBL" id="MDT2513339.1"/>
    </source>
</evidence>
<evidence type="ECO:0000313" key="2">
    <source>
        <dbReference type="Proteomes" id="UP001264335"/>
    </source>
</evidence>
<protein>
    <submittedName>
        <fullName evidence="1">Uncharacterized protein</fullName>
    </submittedName>
</protein>
<comment type="caution">
    <text evidence="1">The sequence shown here is derived from an EMBL/GenBank/DDBJ whole genome shotgun (WGS) entry which is preliminary data.</text>
</comment>